<dbReference type="SUPFAM" id="SSF51735">
    <property type="entry name" value="NAD(P)-binding Rossmann-fold domains"/>
    <property type="match status" value="1"/>
</dbReference>
<dbReference type="InterPro" id="IPR003034">
    <property type="entry name" value="SAP_dom"/>
</dbReference>
<dbReference type="PANTHER" id="PTHR14097:SF8">
    <property type="entry name" value="NAD(P)-BINDING DOMAIN-CONTAINING PROTEIN"/>
    <property type="match status" value="1"/>
</dbReference>
<dbReference type="Gene3D" id="3.40.50.720">
    <property type="entry name" value="NAD(P)-binding Rossmann-like Domain"/>
    <property type="match status" value="1"/>
</dbReference>
<protein>
    <recommendedName>
        <fullName evidence="1">SAP domain-containing protein</fullName>
    </recommendedName>
</protein>
<dbReference type="Pfam" id="PF02037">
    <property type="entry name" value="SAP"/>
    <property type="match status" value="1"/>
</dbReference>
<dbReference type="PANTHER" id="PTHR14097">
    <property type="entry name" value="OXIDOREDUCTASE HTATIP2"/>
    <property type="match status" value="1"/>
</dbReference>
<dbReference type="AlphaFoldDB" id="A0A4U0WTV5"/>
<dbReference type="EMBL" id="NAJN01000959">
    <property type="protein sequence ID" value="TKA66994.1"/>
    <property type="molecule type" value="Genomic_DNA"/>
</dbReference>
<dbReference type="Gene3D" id="1.10.720.30">
    <property type="entry name" value="SAP domain"/>
    <property type="match status" value="1"/>
</dbReference>
<comment type="caution">
    <text evidence="2">The sequence shown here is derived from an EMBL/GenBank/DDBJ whole genome shotgun (WGS) entry which is preliminary data.</text>
</comment>
<evidence type="ECO:0000313" key="3">
    <source>
        <dbReference type="Proteomes" id="UP000308768"/>
    </source>
</evidence>
<proteinExistence type="predicted"/>
<evidence type="ECO:0000313" key="2">
    <source>
        <dbReference type="EMBL" id="TKA66994.1"/>
    </source>
</evidence>
<feature type="domain" description="SAP" evidence="1">
    <location>
        <begin position="300"/>
        <end position="331"/>
    </location>
</feature>
<gene>
    <name evidence="2" type="ORF">B0A49_04489</name>
</gene>
<organism evidence="2 3">
    <name type="scientific">Cryomyces minteri</name>
    <dbReference type="NCBI Taxonomy" id="331657"/>
    <lineage>
        <taxon>Eukaryota</taxon>
        <taxon>Fungi</taxon>
        <taxon>Dikarya</taxon>
        <taxon>Ascomycota</taxon>
        <taxon>Pezizomycotina</taxon>
        <taxon>Dothideomycetes</taxon>
        <taxon>Dothideomycetes incertae sedis</taxon>
        <taxon>Cryomyces</taxon>
    </lineage>
</organism>
<evidence type="ECO:0000259" key="1">
    <source>
        <dbReference type="Pfam" id="PF02037"/>
    </source>
</evidence>
<name>A0A4U0WTV5_9PEZI</name>
<dbReference type="OrthoDB" id="9975943at2759"/>
<dbReference type="InterPro" id="IPR036291">
    <property type="entry name" value="NAD(P)-bd_dom_sf"/>
</dbReference>
<reference evidence="2 3" key="1">
    <citation type="submission" date="2017-03" db="EMBL/GenBank/DDBJ databases">
        <title>Genomes of endolithic fungi from Antarctica.</title>
        <authorList>
            <person name="Coleine C."/>
            <person name="Masonjones S."/>
            <person name="Stajich J.E."/>
        </authorList>
    </citation>
    <scope>NUCLEOTIDE SEQUENCE [LARGE SCALE GENOMIC DNA]</scope>
    <source>
        <strain evidence="2 3">CCFEE 5187</strain>
    </source>
</reference>
<dbReference type="Proteomes" id="UP000308768">
    <property type="component" value="Unassembled WGS sequence"/>
</dbReference>
<keyword evidence="3" id="KW-1185">Reference proteome</keyword>
<dbReference type="InterPro" id="IPR036361">
    <property type="entry name" value="SAP_dom_sf"/>
</dbReference>
<sequence length="708" mass="77817">MSHIILTGATGTAGSAILSYCLSSPLVNRVSVLSRRPVKLAEGHGKANVIVHEDYDIYPPEVLQQMKGATGCIWAQGISSVGMKESDYTKITYDYPVAAAKAFATLSDHLNFVYISGEGADPNEKSYQMFGRIKGRAEAALLKLPETHPSLQVYNVRPAFIAPGANYLGDRPRGLVEKMADYLTPVLQRCAPSFVSPTDKLAAVLVDLAVGDGEPVEEGPGVEANGRTLRNVALRSTLKAQGAASIQTKLAKEDGHGESVASPHPTILYLTPRTPNMDAAYDAYHKKRKGASNQSSPFQYAKLKNAELSERLRDRSLLHTGVKTELVARLLISDAETAFNIAKKPPKDDVNIAIGTIETDKANAVASTQSVHETGQFALSKKPWKDSTKIPVKAKRATKGDKTDLTVQSQNIDAGKASAITNNPLALKTLTKNHAVINRKALSIPKSLKNYSTVTVNAPSSDESIPRLPHELRVFRFLELPPEIRYIIYDLVLTGPDNLIALEVDITVSTRWMPPPRFKSVLRSYFNLVVSCRDIHHETAEAGLLFRNNTFDFGSTRAMYFFLLRISELARTQLYSVDINCQGTKAAAAFEELRACIGLRKLTLRLPFVGTTADTWSAGSDSPLRSVLKLCGLDEVIFDQPHRHGRLVEYWMRLPYPLAACIRQRLMRSRTLVWNAEPDYVPPSMFAQATRFGAGGSHGCMRMAQQKL</sequence>
<accession>A0A4U0WTV5</accession>